<dbReference type="PANTHER" id="PTHR37610:SF97">
    <property type="entry name" value="RETROTRANSPOSON GAG DOMAIN-CONTAINING PROTEIN"/>
    <property type="match status" value="1"/>
</dbReference>
<feature type="domain" description="Retrotransposon Copia-like N-terminal" evidence="3">
    <location>
        <begin position="25"/>
        <end position="72"/>
    </location>
</feature>
<dbReference type="GO" id="GO:0008270">
    <property type="term" value="F:zinc ion binding"/>
    <property type="evidence" value="ECO:0007669"/>
    <property type="project" value="InterPro"/>
</dbReference>
<dbReference type="Proteomes" id="UP001497516">
    <property type="component" value="Chromosome 1"/>
</dbReference>
<gene>
    <name evidence="4" type="ORF">LTRI10_LOCUS1998</name>
</gene>
<dbReference type="EMBL" id="OZ034813">
    <property type="protein sequence ID" value="CAL1354157.1"/>
    <property type="molecule type" value="Genomic_DNA"/>
</dbReference>
<evidence type="ECO:0008006" key="6">
    <source>
        <dbReference type="Google" id="ProtNLM"/>
    </source>
</evidence>
<dbReference type="InterPro" id="IPR036875">
    <property type="entry name" value="Znf_CCHC_sf"/>
</dbReference>
<dbReference type="AlphaFoldDB" id="A0AAV2CCP6"/>
<protein>
    <recommendedName>
        <fullName evidence="6">Retrotransposon Copia-like N-terminal domain-containing protein</fullName>
    </recommendedName>
</protein>
<evidence type="ECO:0000259" key="2">
    <source>
        <dbReference type="Pfam" id="PF03732"/>
    </source>
</evidence>
<feature type="domain" description="Retrotransposon gag" evidence="2">
    <location>
        <begin position="102"/>
        <end position="158"/>
    </location>
</feature>
<dbReference type="InterPro" id="IPR029472">
    <property type="entry name" value="Copia-like_N"/>
</dbReference>
<proteinExistence type="predicted"/>
<dbReference type="GO" id="GO:0003676">
    <property type="term" value="F:nucleic acid binding"/>
    <property type="evidence" value="ECO:0007669"/>
    <property type="project" value="InterPro"/>
</dbReference>
<dbReference type="PANTHER" id="PTHR37610">
    <property type="entry name" value="CCHC-TYPE DOMAIN-CONTAINING PROTEIN"/>
    <property type="match status" value="1"/>
</dbReference>
<evidence type="ECO:0000256" key="1">
    <source>
        <dbReference type="SAM" id="MobiDB-lite"/>
    </source>
</evidence>
<feature type="compositionally biased region" description="Basic and acidic residues" evidence="1">
    <location>
        <begin position="362"/>
        <end position="372"/>
    </location>
</feature>
<organism evidence="4 5">
    <name type="scientific">Linum trigynum</name>
    <dbReference type="NCBI Taxonomy" id="586398"/>
    <lineage>
        <taxon>Eukaryota</taxon>
        <taxon>Viridiplantae</taxon>
        <taxon>Streptophyta</taxon>
        <taxon>Embryophyta</taxon>
        <taxon>Tracheophyta</taxon>
        <taxon>Spermatophyta</taxon>
        <taxon>Magnoliopsida</taxon>
        <taxon>eudicotyledons</taxon>
        <taxon>Gunneridae</taxon>
        <taxon>Pentapetalae</taxon>
        <taxon>rosids</taxon>
        <taxon>fabids</taxon>
        <taxon>Malpighiales</taxon>
        <taxon>Linaceae</taxon>
        <taxon>Linum</taxon>
    </lineage>
</organism>
<dbReference type="SUPFAM" id="SSF57756">
    <property type="entry name" value="Retrovirus zinc finger-like domains"/>
    <property type="match status" value="1"/>
</dbReference>
<dbReference type="InterPro" id="IPR005162">
    <property type="entry name" value="Retrotrans_gag_dom"/>
</dbReference>
<evidence type="ECO:0000313" key="5">
    <source>
        <dbReference type="Proteomes" id="UP001497516"/>
    </source>
</evidence>
<name>A0AAV2CCP6_9ROSI</name>
<accession>A0AAV2CCP6</accession>
<sequence length="372" mass="41026">MSTGDNALISSSAPAFDGASPLHLHPSDHPNLMFVSEVLTDLNYSEWAAEMTNSLLAKNKLGLVTGTVPRPASGPELEAWVRCNAAVVGWLRTGMSRDIRSSLSASLTAQQIWDELKERFSTGNLPRRYKLRRDITNLRQDRLSVATFYSKLKRLWDDWLTLDPPARCTCGKCECNVEQRTRSSHEDMRLLDFLIGLDESFSVVRTQLLSMKPTPSLGAAYQMAANDEQQRNLSQDTRPSMDAAAFQGKSDNLPSEPRTPEGRPWCTHCEKPGHFKATCYELIGYPQRSGNSQGTKSGDKSRRRHGKQSRSEAKAAAVESDDSSAVPGLSAAQLAQLRAFLGMDSKVTPSAGMAVNMSGLGYKEDDWHGDLE</sequence>
<evidence type="ECO:0000313" key="4">
    <source>
        <dbReference type="EMBL" id="CAL1354157.1"/>
    </source>
</evidence>
<feature type="region of interest" description="Disordered" evidence="1">
    <location>
        <begin position="286"/>
        <end position="328"/>
    </location>
</feature>
<evidence type="ECO:0000259" key="3">
    <source>
        <dbReference type="Pfam" id="PF14244"/>
    </source>
</evidence>
<keyword evidence="5" id="KW-1185">Reference proteome</keyword>
<feature type="region of interest" description="Disordered" evidence="1">
    <location>
        <begin position="350"/>
        <end position="372"/>
    </location>
</feature>
<feature type="compositionally biased region" description="Low complexity" evidence="1">
    <location>
        <begin position="314"/>
        <end position="326"/>
    </location>
</feature>
<feature type="region of interest" description="Disordered" evidence="1">
    <location>
        <begin position="225"/>
        <end position="264"/>
    </location>
</feature>
<reference evidence="4 5" key="1">
    <citation type="submission" date="2024-04" db="EMBL/GenBank/DDBJ databases">
        <authorList>
            <person name="Fracassetti M."/>
        </authorList>
    </citation>
    <scope>NUCLEOTIDE SEQUENCE [LARGE SCALE GENOMIC DNA]</scope>
</reference>
<dbReference type="Pfam" id="PF03732">
    <property type="entry name" value="Retrotrans_gag"/>
    <property type="match status" value="1"/>
</dbReference>
<dbReference type="Pfam" id="PF14244">
    <property type="entry name" value="Retrotran_gag_3"/>
    <property type="match status" value="1"/>
</dbReference>